<name>A0A433QBK8_9FUNG</name>
<protein>
    <recommendedName>
        <fullName evidence="6">RING-CH-type domain-containing protein</fullName>
    </recommendedName>
</protein>
<keyword evidence="5" id="KW-1133">Transmembrane helix</keyword>
<dbReference type="Proteomes" id="UP000274822">
    <property type="component" value="Unassembled WGS sequence"/>
</dbReference>
<feature type="transmembrane region" description="Helical" evidence="5">
    <location>
        <begin position="193"/>
        <end position="213"/>
    </location>
</feature>
<dbReference type="AlphaFoldDB" id="A0A433QBK8"/>
<dbReference type="PANTHER" id="PTHR46347">
    <property type="entry name" value="RING/FYVE/PHD ZINC FINGER SUPERFAMILY PROTEIN"/>
    <property type="match status" value="1"/>
</dbReference>
<feature type="region of interest" description="Disordered" evidence="4">
    <location>
        <begin position="57"/>
        <end position="79"/>
    </location>
</feature>
<comment type="caution">
    <text evidence="7">The sequence shown here is derived from an EMBL/GenBank/DDBJ whole genome shotgun (WGS) entry which is preliminary data.</text>
</comment>
<feature type="transmembrane region" description="Helical" evidence="5">
    <location>
        <begin position="138"/>
        <end position="160"/>
    </location>
</feature>
<evidence type="ECO:0000256" key="3">
    <source>
        <dbReference type="ARBA" id="ARBA00022833"/>
    </source>
</evidence>
<dbReference type="EMBL" id="RBNJ01008916">
    <property type="protein sequence ID" value="RUS27167.1"/>
    <property type="molecule type" value="Genomic_DNA"/>
</dbReference>
<dbReference type="SMART" id="SM00744">
    <property type="entry name" value="RINGv"/>
    <property type="match status" value="1"/>
</dbReference>
<keyword evidence="2" id="KW-0863">Zinc-finger</keyword>
<keyword evidence="3" id="KW-0862">Zinc</keyword>
<dbReference type="Gene3D" id="3.30.40.10">
    <property type="entry name" value="Zinc/RING finger domain, C3HC4 (zinc finger)"/>
    <property type="match status" value="1"/>
</dbReference>
<dbReference type="InterPro" id="IPR011016">
    <property type="entry name" value="Znf_RING-CH"/>
</dbReference>
<dbReference type="PROSITE" id="PS51292">
    <property type="entry name" value="ZF_RING_CH"/>
    <property type="match status" value="1"/>
</dbReference>
<evidence type="ECO:0000256" key="4">
    <source>
        <dbReference type="SAM" id="MobiDB-lite"/>
    </source>
</evidence>
<dbReference type="InterPro" id="IPR013083">
    <property type="entry name" value="Znf_RING/FYVE/PHD"/>
</dbReference>
<evidence type="ECO:0000256" key="1">
    <source>
        <dbReference type="ARBA" id="ARBA00022723"/>
    </source>
</evidence>
<accession>A0A433QBK8</accession>
<reference evidence="7 8" key="1">
    <citation type="journal article" date="2018" name="New Phytol.">
        <title>Phylogenomics of Endogonaceae and evolution of mycorrhizas within Mucoromycota.</title>
        <authorList>
            <person name="Chang Y."/>
            <person name="Desiro A."/>
            <person name="Na H."/>
            <person name="Sandor L."/>
            <person name="Lipzen A."/>
            <person name="Clum A."/>
            <person name="Barry K."/>
            <person name="Grigoriev I.V."/>
            <person name="Martin F.M."/>
            <person name="Stajich J.E."/>
            <person name="Smith M.E."/>
            <person name="Bonito G."/>
            <person name="Spatafora J.W."/>
        </authorList>
    </citation>
    <scope>NUCLEOTIDE SEQUENCE [LARGE SCALE GENOMIC DNA]</scope>
    <source>
        <strain evidence="7 8">AD002</strain>
    </source>
</reference>
<dbReference type="SUPFAM" id="SSF57850">
    <property type="entry name" value="RING/U-box"/>
    <property type="match status" value="1"/>
</dbReference>
<dbReference type="PANTHER" id="PTHR46347:SF1">
    <property type="entry name" value="RING_FYVE_PHD ZINC FINGER SUPERFAMILY PROTEIN"/>
    <property type="match status" value="1"/>
</dbReference>
<keyword evidence="1" id="KW-0479">Metal-binding</keyword>
<keyword evidence="8" id="KW-1185">Reference proteome</keyword>
<dbReference type="Pfam" id="PF12906">
    <property type="entry name" value="RINGv"/>
    <property type="match status" value="1"/>
</dbReference>
<keyword evidence="5" id="KW-0472">Membrane</keyword>
<proteinExistence type="predicted"/>
<organism evidence="7 8">
    <name type="scientific">Jimgerdemannia flammicorona</name>
    <dbReference type="NCBI Taxonomy" id="994334"/>
    <lineage>
        <taxon>Eukaryota</taxon>
        <taxon>Fungi</taxon>
        <taxon>Fungi incertae sedis</taxon>
        <taxon>Mucoromycota</taxon>
        <taxon>Mucoromycotina</taxon>
        <taxon>Endogonomycetes</taxon>
        <taxon>Endogonales</taxon>
        <taxon>Endogonaceae</taxon>
        <taxon>Jimgerdemannia</taxon>
    </lineage>
</organism>
<gene>
    <name evidence="7" type="ORF">BC938DRAFT_483635</name>
</gene>
<evidence type="ECO:0000259" key="6">
    <source>
        <dbReference type="PROSITE" id="PS51292"/>
    </source>
</evidence>
<dbReference type="CDD" id="cd16495">
    <property type="entry name" value="RING_CH-C4HC3_MARCH"/>
    <property type="match status" value="1"/>
</dbReference>
<evidence type="ECO:0000256" key="5">
    <source>
        <dbReference type="SAM" id="Phobius"/>
    </source>
</evidence>
<feature type="domain" description="RING-CH-type" evidence="6">
    <location>
        <begin position="39"/>
        <end position="127"/>
    </location>
</feature>
<keyword evidence="5" id="KW-0812">Transmembrane</keyword>
<feature type="transmembrane region" description="Helical" evidence="5">
    <location>
        <begin position="274"/>
        <end position="298"/>
    </location>
</feature>
<evidence type="ECO:0000256" key="2">
    <source>
        <dbReference type="ARBA" id="ARBA00022771"/>
    </source>
</evidence>
<sequence>MVSSRTLTAAPRRYEATPPMSVDANRFVQDHYATLTQNQSGEHLRICRICLDGESNNDEDLESGSAPTESTPLHGRRSRKNPLIHPCRCAGSMAFVHVECLNRWRADSPRRQSHFECDICKYKYSFYRPWWAILCRNIFVLHALAIVVLCLLILGSSYLAKVVDVYVLGHTPQPDNEQWRRIHGSTFLWLDRVYLSAGASLIAILGLVYLVYLGAARRCDTLLGGCFYDGTGCLCLNCGDCCGNGSSGSCCCEGCGACGDCQCACNDGMGAMGLLVAVGVLVLVVGLFGTLIAVYMVIEQEVQKMLSNIEELILDVPFN</sequence>
<evidence type="ECO:0000313" key="7">
    <source>
        <dbReference type="EMBL" id="RUS27167.1"/>
    </source>
</evidence>
<dbReference type="GO" id="GO:0008270">
    <property type="term" value="F:zinc ion binding"/>
    <property type="evidence" value="ECO:0007669"/>
    <property type="project" value="UniProtKB-KW"/>
</dbReference>
<evidence type="ECO:0000313" key="8">
    <source>
        <dbReference type="Proteomes" id="UP000274822"/>
    </source>
</evidence>